<name>A0ABQ2ARY5_9PSED</name>
<sequence>MKTPPHLIPVMNNTKWDELRLAMYELEPAPAWRTKCWENGFVTPWDREWYYHFREGGYELTEWVEILTESNEQRHSVLSVLDRVHVPTEEISDGFRVYGYIQPGQQIEYAKL</sequence>
<evidence type="ECO:0000313" key="1">
    <source>
        <dbReference type="EMBL" id="GGH96042.1"/>
    </source>
</evidence>
<dbReference type="RefSeq" id="WP_207759388.1">
    <property type="nucleotide sequence ID" value="NZ_BMDE01000009.1"/>
</dbReference>
<accession>A0ABQ2ARY5</accession>
<dbReference type="Pfam" id="PF20383">
    <property type="entry name" value="DUF6678"/>
    <property type="match status" value="1"/>
</dbReference>
<comment type="caution">
    <text evidence="1">The sequence shown here is derived from an EMBL/GenBank/DDBJ whole genome shotgun (WGS) entry which is preliminary data.</text>
</comment>
<dbReference type="Proteomes" id="UP000655550">
    <property type="component" value="Unassembled WGS sequence"/>
</dbReference>
<reference evidence="2" key="1">
    <citation type="journal article" date="2019" name="Int. J. Syst. Evol. Microbiol.">
        <title>The Global Catalogue of Microorganisms (GCM) 10K type strain sequencing project: providing services to taxonomists for standard genome sequencing and annotation.</title>
        <authorList>
            <consortium name="The Broad Institute Genomics Platform"/>
            <consortium name="The Broad Institute Genome Sequencing Center for Infectious Disease"/>
            <person name="Wu L."/>
            <person name="Ma J."/>
        </authorList>
    </citation>
    <scope>NUCLEOTIDE SEQUENCE [LARGE SCALE GENOMIC DNA]</scope>
    <source>
        <strain evidence="2">CCM 8778</strain>
    </source>
</reference>
<evidence type="ECO:0000313" key="2">
    <source>
        <dbReference type="Proteomes" id="UP000655550"/>
    </source>
</evidence>
<protein>
    <submittedName>
        <fullName evidence="1">Uncharacterized protein</fullName>
    </submittedName>
</protein>
<proteinExistence type="predicted"/>
<organism evidence="1 2">
    <name type="scientific">Pseudomonas fluvialis</name>
    <dbReference type="NCBI Taxonomy" id="1793966"/>
    <lineage>
        <taxon>Bacteria</taxon>
        <taxon>Pseudomonadati</taxon>
        <taxon>Pseudomonadota</taxon>
        <taxon>Gammaproteobacteria</taxon>
        <taxon>Pseudomonadales</taxon>
        <taxon>Pseudomonadaceae</taxon>
        <taxon>Pseudomonas</taxon>
    </lineage>
</organism>
<dbReference type="InterPro" id="IPR046500">
    <property type="entry name" value="DUF6678"/>
</dbReference>
<dbReference type="EMBL" id="BMDE01000009">
    <property type="protein sequence ID" value="GGH96042.1"/>
    <property type="molecule type" value="Genomic_DNA"/>
</dbReference>
<gene>
    <name evidence="1" type="ORF">GCM10007363_26700</name>
</gene>
<keyword evidence="2" id="KW-1185">Reference proteome</keyword>